<evidence type="ECO:0000256" key="3">
    <source>
        <dbReference type="ARBA" id="ARBA00022592"/>
    </source>
</evidence>
<dbReference type="RefSeq" id="WP_143911156.1">
    <property type="nucleotide sequence ID" value="NZ_VLNT01000001.1"/>
</dbReference>
<evidence type="ECO:0000256" key="6">
    <source>
        <dbReference type="SAM" id="SignalP"/>
    </source>
</evidence>
<dbReference type="GO" id="GO:0035435">
    <property type="term" value="P:phosphate ion transmembrane transport"/>
    <property type="evidence" value="ECO:0007669"/>
    <property type="project" value="InterPro"/>
</dbReference>
<dbReference type="InterPro" id="IPR024370">
    <property type="entry name" value="PBP_domain"/>
</dbReference>
<keyword evidence="6" id="KW-0732">Signal</keyword>
<dbReference type="PROSITE" id="PS51257">
    <property type="entry name" value="PROKAR_LIPOPROTEIN"/>
    <property type="match status" value="1"/>
</dbReference>
<proteinExistence type="inferred from homology"/>
<comment type="caution">
    <text evidence="8">The sequence shown here is derived from an EMBL/GenBank/DDBJ whole genome shotgun (WGS) entry which is preliminary data.</text>
</comment>
<evidence type="ECO:0000256" key="2">
    <source>
        <dbReference type="ARBA" id="ARBA00022448"/>
    </source>
</evidence>
<dbReference type="OrthoDB" id="9801510at2"/>
<dbReference type="Proteomes" id="UP000316988">
    <property type="component" value="Unassembled WGS sequence"/>
</dbReference>
<protein>
    <recommendedName>
        <fullName evidence="4">Phosphate-binding protein</fullName>
    </recommendedName>
</protein>
<evidence type="ECO:0000256" key="4">
    <source>
        <dbReference type="PIRNR" id="PIRNR002756"/>
    </source>
</evidence>
<dbReference type="PIRSF" id="PIRSF002756">
    <property type="entry name" value="PstS"/>
    <property type="match status" value="1"/>
</dbReference>
<feature type="region of interest" description="Disordered" evidence="5">
    <location>
        <begin position="29"/>
        <end position="48"/>
    </location>
</feature>
<dbReference type="GO" id="GO:0042301">
    <property type="term" value="F:phosphate ion binding"/>
    <property type="evidence" value="ECO:0007669"/>
    <property type="project" value="InterPro"/>
</dbReference>
<dbReference type="EMBL" id="VLNT01000001">
    <property type="protein sequence ID" value="TSD68208.1"/>
    <property type="molecule type" value="Genomic_DNA"/>
</dbReference>
<evidence type="ECO:0000256" key="5">
    <source>
        <dbReference type="SAM" id="MobiDB-lite"/>
    </source>
</evidence>
<keyword evidence="2 4" id="KW-0813">Transport</keyword>
<feature type="chain" id="PRO_5022160172" description="Phosphate-binding protein" evidence="6">
    <location>
        <begin position="26"/>
        <end position="362"/>
    </location>
</feature>
<sequence>MSKSMRKAAALGAGAVLAFGLTACGAGNETGDGGESSSSDLSGTLNGAGASSQQAAVSAWQQGFQTENSDVTVNYDPIGSGGGREQFLDGGTDFAGSDAYLDDDELTKANDLCGQIVSVPTYVSPIAVIYNLPGVEDLQLSPSTIGSIFAGEITTWNDPAIAEDNPDADLPDSAITPVHRSDDSGTTENFTEYLDAASEGTWTAGVVETWPTQGGEAANGTSGVVAAVESGEGTIGYADASQAGELGQVAVKVGEEYVGPTEEAAARVLDTAEQVEGREDTDIALELDRATTEAGVYPIVLVSYQMACQTYDDAEKAELVKSWLTYVVSEDGQQAAADSAGSAPLTDDFREKVQTAIDTIGS</sequence>
<dbReference type="GO" id="GO:0043190">
    <property type="term" value="C:ATP-binding cassette (ABC) transporter complex"/>
    <property type="evidence" value="ECO:0007669"/>
    <property type="project" value="InterPro"/>
</dbReference>
<keyword evidence="9" id="KW-1185">Reference proteome</keyword>
<feature type="domain" description="PBP" evidence="7">
    <location>
        <begin position="36"/>
        <end position="330"/>
    </location>
</feature>
<dbReference type="InterPro" id="IPR005673">
    <property type="entry name" value="ABC_phos-bd_PstS"/>
</dbReference>
<keyword evidence="3 4" id="KW-0592">Phosphate transport</keyword>
<feature type="compositionally biased region" description="Low complexity" evidence="5">
    <location>
        <begin position="35"/>
        <end position="48"/>
    </location>
</feature>
<dbReference type="Pfam" id="PF12849">
    <property type="entry name" value="PBP_like_2"/>
    <property type="match status" value="1"/>
</dbReference>
<accession>A0A554SPF6</accession>
<dbReference type="AlphaFoldDB" id="A0A554SPF6"/>
<organism evidence="8 9">
    <name type="scientific">Aeromicrobium piscarium</name>
    <dbReference type="NCBI Taxonomy" id="2590901"/>
    <lineage>
        <taxon>Bacteria</taxon>
        <taxon>Bacillati</taxon>
        <taxon>Actinomycetota</taxon>
        <taxon>Actinomycetes</taxon>
        <taxon>Propionibacteriales</taxon>
        <taxon>Nocardioidaceae</taxon>
        <taxon>Aeromicrobium</taxon>
    </lineage>
</organism>
<dbReference type="NCBIfam" id="TIGR00975">
    <property type="entry name" value="3a0107s03"/>
    <property type="match status" value="1"/>
</dbReference>
<dbReference type="Gene3D" id="3.40.190.10">
    <property type="entry name" value="Periplasmic binding protein-like II"/>
    <property type="match status" value="2"/>
</dbReference>
<comment type="similarity">
    <text evidence="1 4">Belongs to the PstS family.</text>
</comment>
<reference evidence="8 9" key="1">
    <citation type="submission" date="2019-07" db="EMBL/GenBank/DDBJ databases">
        <authorList>
            <person name="Zhao L.H."/>
        </authorList>
    </citation>
    <scope>NUCLEOTIDE SEQUENCE [LARGE SCALE GENOMIC DNA]</scope>
    <source>
        <strain evidence="8 9">Co35</strain>
    </source>
</reference>
<evidence type="ECO:0000259" key="7">
    <source>
        <dbReference type="Pfam" id="PF12849"/>
    </source>
</evidence>
<evidence type="ECO:0000256" key="1">
    <source>
        <dbReference type="ARBA" id="ARBA00008725"/>
    </source>
</evidence>
<dbReference type="PANTHER" id="PTHR42996">
    <property type="entry name" value="PHOSPHATE-BINDING PROTEIN PSTS"/>
    <property type="match status" value="1"/>
</dbReference>
<dbReference type="PANTHER" id="PTHR42996:SF1">
    <property type="entry name" value="PHOSPHATE-BINDING PROTEIN PSTS"/>
    <property type="match status" value="1"/>
</dbReference>
<evidence type="ECO:0000313" key="9">
    <source>
        <dbReference type="Proteomes" id="UP000316988"/>
    </source>
</evidence>
<evidence type="ECO:0000313" key="8">
    <source>
        <dbReference type="EMBL" id="TSD68208.1"/>
    </source>
</evidence>
<feature type="signal peptide" evidence="6">
    <location>
        <begin position="1"/>
        <end position="25"/>
    </location>
</feature>
<gene>
    <name evidence="8" type="primary">pstS</name>
    <name evidence="8" type="ORF">FNM00_01020</name>
</gene>
<dbReference type="CDD" id="cd13565">
    <property type="entry name" value="PBP2_PstS"/>
    <property type="match status" value="1"/>
</dbReference>
<dbReference type="SUPFAM" id="SSF53850">
    <property type="entry name" value="Periplasmic binding protein-like II"/>
    <property type="match status" value="1"/>
</dbReference>
<name>A0A554SPF6_9ACTN</name>
<dbReference type="InterPro" id="IPR050962">
    <property type="entry name" value="Phosphate-bind_PstS"/>
</dbReference>